<protein>
    <submittedName>
        <fullName evidence="6">Cytosolic carboxypeptidase 1-like</fullName>
    </submittedName>
</protein>
<dbReference type="GO" id="GO:0006508">
    <property type="term" value="P:proteolysis"/>
    <property type="evidence" value="ECO:0007669"/>
    <property type="project" value="InterPro"/>
</dbReference>
<dbReference type="AlphaFoldDB" id="A0A1S3GU70"/>
<evidence type="ECO:0000259" key="4">
    <source>
        <dbReference type="PROSITE" id="PS52035"/>
    </source>
</evidence>
<evidence type="ECO:0000313" key="6">
    <source>
        <dbReference type="RefSeq" id="XP_012892356.1"/>
    </source>
</evidence>
<name>A0A1S3GU70_DIPOR</name>
<accession>A0A1S3GU70</accession>
<comment type="caution">
    <text evidence="3">Lacks conserved residue(s) required for the propagation of feature annotation.</text>
</comment>
<comment type="similarity">
    <text evidence="2 3">Belongs to the peptidase M14 family.</text>
</comment>
<reference evidence="6" key="1">
    <citation type="submission" date="2025-08" db="UniProtKB">
        <authorList>
            <consortium name="RefSeq"/>
        </authorList>
    </citation>
    <scope>IDENTIFICATION</scope>
    <source>
        <tissue evidence="6">Kidney</tissue>
    </source>
</reference>
<dbReference type="RefSeq" id="XP_012892356.1">
    <property type="nucleotide sequence ID" value="XM_013036902.1"/>
</dbReference>
<dbReference type="GO" id="GO:0008270">
    <property type="term" value="F:zinc ion binding"/>
    <property type="evidence" value="ECO:0007669"/>
    <property type="project" value="InterPro"/>
</dbReference>
<dbReference type="GO" id="GO:0004181">
    <property type="term" value="F:metallocarboxypeptidase activity"/>
    <property type="evidence" value="ECO:0007669"/>
    <property type="project" value="InterPro"/>
</dbReference>
<evidence type="ECO:0000313" key="5">
    <source>
        <dbReference type="Proteomes" id="UP000081671"/>
    </source>
</evidence>
<dbReference type="PANTHER" id="PTHR12756:SF24">
    <property type="entry name" value="CYTOSOLIC CARBOXYPEPTIDASE 1"/>
    <property type="match status" value="1"/>
</dbReference>
<keyword evidence="5" id="KW-1185">Reference proteome</keyword>
<feature type="non-terminal residue" evidence="6">
    <location>
        <position position="1"/>
    </location>
</feature>
<comment type="cofactor">
    <cofactor evidence="1">
        <name>Zn(2+)</name>
        <dbReference type="ChEBI" id="CHEBI:29105"/>
    </cofactor>
</comment>
<dbReference type="Gene3D" id="3.40.630.10">
    <property type="entry name" value="Zn peptidases"/>
    <property type="match status" value="1"/>
</dbReference>
<sequence length="153" mass="17437">FMCTLGNRPYVFLSARVHPGETNASWVMKGTLEYLMSNNPTAQSLRESYIFKIVPMLNPDGVINGNHRCSLSGEDLNRQWQSPHPDLHPTIYHAKGLLQYLAAVKRLPLVYCDYHGHSRKKNVFMYGCSIKETVWHTNDSASSCDVVEDMGYR</sequence>
<dbReference type="PANTHER" id="PTHR12756">
    <property type="entry name" value="CYTOSOLIC CARBOXYPEPTIDASE"/>
    <property type="match status" value="1"/>
</dbReference>
<evidence type="ECO:0000256" key="2">
    <source>
        <dbReference type="ARBA" id="ARBA00005988"/>
    </source>
</evidence>
<gene>
    <name evidence="6" type="primary">LOC106001968</name>
</gene>
<dbReference type="InParanoid" id="A0A1S3GU70"/>
<organism evidence="5 6">
    <name type="scientific">Dipodomys ordii</name>
    <name type="common">Ord's kangaroo rat</name>
    <dbReference type="NCBI Taxonomy" id="10020"/>
    <lineage>
        <taxon>Eukaryota</taxon>
        <taxon>Metazoa</taxon>
        <taxon>Chordata</taxon>
        <taxon>Craniata</taxon>
        <taxon>Vertebrata</taxon>
        <taxon>Euteleostomi</taxon>
        <taxon>Mammalia</taxon>
        <taxon>Eutheria</taxon>
        <taxon>Euarchontoglires</taxon>
        <taxon>Glires</taxon>
        <taxon>Rodentia</taxon>
        <taxon>Castorimorpha</taxon>
        <taxon>Heteromyidae</taxon>
        <taxon>Dipodomyinae</taxon>
        <taxon>Dipodomys</taxon>
    </lineage>
</organism>
<dbReference type="KEGG" id="dord:106001968"/>
<feature type="domain" description="Peptidase M14" evidence="4">
    <location>
        <begin position="1"/>
        <end position="153"/>
    </location>
</feature>
<proteinExistence type="inferred from homology"/>
<dbReference type="OrthoDB" id="10253041at2759"/>
<dbReference type="Pfam" id="PF00246">
    <property type="entry name" value="Peptidase_M14"/>
    <property type="match status" value="1"/>
</dbReference>
<dbReference type="GeneID" id="106001968"/>
<dbReference type="InterPro" id="IPR000834">
    <property type="entry name" value="Peptidase_M14"/>
</dbReference>
<dbReference type="Proteomes" id="UP000081671">
    <property type="component" value="Unplaced"/>
</dbReference>
<evidence type="ECO:0000256" key="1">
    <source>
        <dbReference type="ARBA" id="ARBA00001947"/>
    </source>
</evidence>
<evidence type="ECO:0000256" key="3">
    <source>
        <dbReference type="PROSITE-ProRule" id="PRU01379"/>
    </source>
</evidence>
<dbReference type="InterPro" id="IPR050821">
    <property type="entry name" value="Cytosolic_carboxypeptidase"/>
</dbReference>
<feature type="non-terminal residue" evidence="6">
    <location>
        <position position="153"/>
    </location>
</feature>
<dbReference type="SUPFAM" id="SSF53187">
    <property type="entry name" value="Zn-dependent exopeptidases"/>
    <property type="match status" value="1"/>
</dbReference>
<dbReference type="PROSITE" id="PS52035">
    <property type="entry name" value="PEPTIDASE_M14"/>
    <property type="match status" value="1"/>
</dbReference>